<reference evidence="5" key="1">
    <citation type="submission" date="2025-05" db="UniProtKB">
        <authorList>
            <consortium name="EnsemblMetazoa"/>
        </authorList>
    </citation>
    <scope>IDENTIFICATION</scope>
</reference>
<dbReference type="Proteomes" id="UP001652700">
    <property type="component" value="Unplaced"/>
</dbReference>
<evidence type="ECO:0000313" key="6">
    <source>
        <dbReference type="Proteomes" id="UP001652700"/>
    </source>
</evidence>
<keyword evidence="6" id="KW-1185">Reference proteome</keyword>
<dbReference type="Gene3D" id="1.10.150.170">
    <property type="entry name" value="Putative methyltransferase TM0872, insert domain"/>
    <property type="match status" value="1"/>
</dbReference>
<keyword evidence="2" id="KW-0489">Methyltransferase</keyword>
<dbReference type="SUPFAM" id="SSF81799">
    <property type="entry name" value="Putative methyltransferase TM0872, insert domain"/>
    <property type="match status" value="1"/>
</dbReference>
<dbReference type="PANTHER" id="PTHR11265:SF0">
    <property type="entry name" value="12S RRNA N4-METHYLCYTIDINE METHYLTRANSFERASE"/>
    <property type="match status" value="1"/>
</dbReference>
<proteinExistence type="inferred from homology"/>
<dbReference type="RefSeq" id="XP_050500146.1">
    <property type="nucleotide sequence ID" value="XM_050644189.1"/>
</dbReference>
<dbReference type="NCBIfam" id="TIGR00006">
    <property type="entry name" value="16S rRNA (cytosine(1402)-N(4))-methyltransferase RsmH"/>
    <property type="match status" value="1"/>
</dbReference>
<evidence type="ECO:0000313" key="5">
    <source>
        <dbReference type="EnsemblMetazoa" id="XP_050500146.1"/>
    </source>
</evidence>
<comment type="similarity">
    <text evidence="1">Belongs to the methyltransferase superfamily. RsmH family.</text>
</comment>
<dbReference type="InterPro" id="IPR029063">
    <property type="entry name" value="SAM-dependent_MTases_sf"/>
</dbReference>
<evidence type="ECO:0000256" key="4">
    <source>
        <dbReference type="ARBA" id="ARBA00022691"/>
    </source>
</evidence>
<dbReference type="EnsemblMetazoa" id="XM_050644189.1">
    <property type="protein sequence ID" value="XP_050500146.1"/>
    <property type="gene ID" value="LOC126880366"/>
</dbReference>
<keyword evidence="4" id="KW-0949">S-adenosyl-L-methionine</keyword>
<dbReference type="GeneID" id="126880366"/>
<dbReference type="HAMAP" id="MF_01007">
    <property type="entry name" value="16SrRNA_methyltr_H"/>
    <property type="match status" value="1"/>
</dbReference>
<name>A0ABM5JQD4_DIAVI</name>
<evidence type="ECO:0000256" key="1">
    <source>
        <dbReference type="ARBA" id="ARBA00010396"/>
    </source>
</evidence>
<protein>
    <recommendedName>
        <fullName evidence="7">Methyltransferase-like protein 15 homolog</fullName>
    </recommendedName>
</protein>
<sequence length="344" mass="38639">MSTLAEQCSDVKKVPHVPVMAEEVLHYLKPKKGELIIDMTFGAGGHSRKLLECSPDIKLIALDRDPVAYGYADSLAEEFPGQVIPLLGRFSELPKLLQAKDILPSTVDCILFDFGCSSMQFDDGNRGFALSQNGPLDMRMDGCRFPDSPTAADVLARATEEDLYKIIKTYGEEKQARKIARAIVESRYMFKTLATTEDLSDLVKSICIEDYRLDKLQRPSHVATKTFQAIRIFVNNELNEMNYALLLAHSYLKVGGRIVTITFHSLEDTIAKRHLSGNMLGNTVNPLPLKYSSHSANLTEGLVKQIMEPQWKMLHQHVITPKYEEVDNNPRSRSAKLRAAVKIR</sequence>
<dbReference type="Pfam" id="PF01795">
    <property type="entry name" value="Methyltransf_5"/>
    <property type="match status" value="1"/>
</dbReference>
<dbReference type="Gene3D" id="3.40.50.150">
    <property type="entry name" value="Vaccinia Virus protein VP39"/>
    <property type="match status" value="1"/>
</dbReference>
<keyword evidence="3" id="KW-0808">Transferase</keyword>
<accession>A0ABM5JQD4</accession>
<dbReference type="SUPFAM" id="SSF53335">
    <property type="entry name" value="S-adenosyl-L-methionine-dependent methyltransferases"/>
    <property type="match status" value="1"/>
</dbReference>
<dbReference type="InterPro" id="IPR002903">
    <property type="entry name" value="RsmH"/>
</dbReference>
<dbReference type="InterPro" id="IPR023397">
    <property type="entry name" value="SAM-dep_MeTrfase_MraW_recog"/>
</dbReference>
<evidence type="ECO:0008006" key="7">
    <source>
        <dbReference type="Google" id="ProtNLM"/>
    </source>
</evidence>
<dbReference type="PANTHER" id="PTHR11265">
    <property type="entry name" value="S-ADENOSYL-METHYLTRANSFERASE MRAW"/>
    <property type="match status" value="1"/>
</dbReference>
<evidence type="ECO:0000256" key="3">
    <source>
        <dbReference type="ARBA" id="ARBA00022679"/>
    </source>
</evidence>
<organism evidence="5 6">
    <name type="scientific">Diabrotica virgifera virgifera</name>
    <name type="common">western corn rootworm</name>
    <dbReference type="NCBI Taxonomy" id="50390"/>
    <lineage>
        <taxon>Eukaryota</taxon>
        <taxon>Metazoa</taxon>
        <taxon>Ecdysozoa</taxon>
        <taxon>Arthropoda</taxon>
        <taxon>Hexapoda</taxon>
        <taxon>Insecta</taxon>
        <taxon>Pterygota</taxon>
        <taxon>Neoptera</taxon>
        <taxon>Endopterygota</taxon>
        <taxon>Coleoptera</taxon>
        <taxon>Polyphaga</taxon>
        <taxon>Cucujiformia</taxon>
        <taxon>Chrysomeloidea</taxon>
        <taxon>Chrysomelidae</taxon>
        <taxon>Galerucinae</taxon>
        <taxon>Diabroticina</taxon>
        <taxon>Diabroticites</taxon>
        <taxon>Diabrotica</taxon>
    </lineage>
</organism>
<dbReference type="PIRSF" id="PIRSF004486">
    <property type="entry name" value="MraW"/>
    <property type="match status" value="1"/>
</dbReference>
<evidence type="ECO:0000256" key="2">
    <source>
        <dbReference type="ARBA" id="ARBA00022603"/>
    </source>
</evidence>